<feature type="compositionally biased region" description="Basic and acidic residues" evidence="5">
    <location>
        <begin position="1"/>
        <end position="15"/>
    </location>
</feature>
<evidence type="ECO:0000256" key="1">
    <source>
        <dbReference type="ARBA" id="ARBA00008857"/>
    </source>
</evidence>
<gene>
    <name evidence="7" type="ORF">SAZU_1684</name>
</gene>
<evidence type="ECO:0000256" key="3">
    <source>
        <dbReference type="ARBA" id="ARBA00023125"/>
    </source>
</evidence>
<name>A0A0K8PGD9_STRAJ</name>
<dbReference type="Pfam" id="PF22022">
    <property type="entry name" value="Phage_int_M"/>
    <property type="match status" value="1"/>
</dbReference>
<dbReference type="PANTHER" id="PTHR30629:SF2">
    <property type="entry name" value="PROPHAGE INTEGRASE INTS-RELATED"/>
    <property type="match status" value="1"/>
</dbReference>
<sequence length="432" mass="49254">MPGYIEDRWMTKKPDPVTGKKRKTDRWGKGKRYRVAGIPGVKDRSFEKLHGPEGANAWLAKAQHESTSGEFIDPRRGQMLLRDYIEQEWWPRRDYDNPSTESTVRGRVWTHIIPHLGDYQLNAIKTKQLAEWLKTLKATAGPGTGNEAWRYLSSIFQSAIDDERITRNPCRKQTTLRVPTRPPAKARAWSKDRVLAVQEAMDDRFQICVDLGVGAGLRSGEVFGLSVDDVDFEGRRILVRRQVKKVGAKLVYALPKGEKTREVPVPDYLLKRIQESLDRRPAQPVTLPWKDPRPPTTDREAEEREPQEHALILTSAWGGAVRRDGFDRRIWKPALAAAGVIPQPVETRQPILHRPGKFRTVVAYEESRENGFHALRHTFASVQLDAREPIVAVSKWLGHADPSITLRIYAHMMPEADGRGRSAMQNWFESSS</sequence>
<organism evidence="7 8">
    <name type="scientific">Streptomyces azureus</name>
    <dbReference type="NCBI Taxonomy" id="146537"/>
    <lineage>
        <taxon>Bacteria</taxon>
        <taxon>Bacillati</taxon>
        <taxon>Actinomycetota</taxon>
        <taxon>Actinomycetes</taxon>
        <taxon>Kitasatosporales</taxon>
        <taxon>Streptomycetaceae</taxon>
        <taxon>Streptomyces</taxon>
    </lineage>
</organism>
<evidence type="ECO:0000259" key="6">
    <source>
        <dbReference type="PROSITE" id="PS51898"/>
    </source>
</evidence>
<evidence type="ECO:0000313" key="7">
    <source>
        <dbReference type="EMBL" id="GAP46947.1"/>
    </source>
</evidence>
<dbReference type="AlphaFoldDB" id="A0A0K8PGD9"/>
<dbReference type="InterPro" id="IPR010998">
    <property type="entry name" value="Integrase_recombinase_N"/>
</dbReference>
<dbReference type="InterPro" id="IPR002104">
    <property type="entry name" value="Integrase_catalytic"/>
</dbReference>
<protein>
    <submittedName>
        <fullName evidence="7">Phage integrase</fullName>
    </submittedName>
</protein>
<keyword evidence="4" id="KW-0233">DNA recombination</keyword>
<feature type="region of interest" description="Disordered" evidence="5">
    <location>
        <begin position="1"/>
        <end position="29"/>
    </location>
</feature>
<dbReference type="PROSITE" id="PS51898">
    <property type="entry name" value="TYR_RECOMBINASE"/>
    <property type="match status" value="1"/>
</dbReference>
<evidence type="ECO:0000313" key="8">
    <source>
        <dbReference type="Proteomes" id="UP000053859"/>
    </source>
</evidence>
<evidence type="ECO:0000256" key="2">
    <source>
        <dbReference type="ARBA" id="ARBA00022908"/>
    </source>
</evidence>
<proteinExistence type="inferred from homology"/>
<feature type="compositionally biased region" description="Basic residues" evidence="5">
    <location>
        <begin position="19"/>
        <end position="29"/>
    </location>
</feature>
<dbReference type="Gene3D" id="1.10.443.10">
    <property type="entry name" value="Intergrase catalytic core"/>
    <property type="match status" value="1"/>
</dbReference>
<comment type="similarity">
    <text evidence="1">Belongs to the 'phage' integrase family.</text>
</comment>
<dbReference type="PATRIC" id="fig|146537.3.peg.1774"/>
<dbReference type="RefSeq" id="WP_078945200.1">
    <property type="nucleotide sequence ID" value="NZ_DF968221.1"/>
</dbReference>
<feature type="compositionally biased region" description="Basic and acidic residues" evidence="5">
    <location>
        <begin position="290"/>
        <end position="307"/>
    </location>
</feature>
<dbReference type="InterPro" id="IPR050808">
    <property type="entry name" value="Phage_Integrase"/>
</dbReference>
<dbReference type="GO" id="GO:0015074">
    <property type="term" value="P:DNA integration"/>
    <property type="evidence" value="ECO:0007669"/>
    <property type="project" value="UniProtKB-KW"/>
</dbReference>
<dbReference type="PANTHER" id="PTHR30629">
    <property type="entry name" value="PROPHAGE INTEGRASE"/>
    <property type="match status" value="1"/>
</dbReference>
<dbReference type="InterPro" id="IPR053876">
    <property type="entry name" value="Phage_int_M"/>
</dbReference>
<dbReference type="CDD" id="cd01189">
    <property type="entry name" value="INT_ICEBs1_C_like"/>
    <property type="match status" value="1"/>
</dbReference>
<feature type="domain" description="Tyr recombinase" evidence="6">
    <location>
        <begin position="184"/>
        <end position="425"/>
    </location>
</feature>
<evidence type="ECO:0000256" key="4">
    <source>
        <dbReference type="ARBA" id="ARBA00023172"/>
    </source>
</evidence>
<keyword evidence="8" id="KW-1185">Reference proteome</keyword>
<evidence type="ECO:0000256" key="5">
    <source>
        <dbReference type="SAM" id="MobiDB-lite"/>
    </source>
</evidence>
<keyword evidence="2" id="KW-0229">DNA integration</keyword>
<feature type="region of interest" description="Disordered" evidence="5">
    <location>
        <begin position="281"/>
        <end position="307"/>
    </location>
</feature>
<reference evidence="7" key="1">
    <citation type="journal article" date="2015" name="Genome Announc.">
        <title>Draft Genome Sequence of Thiostrepton-Producing Streptomyces azureus ATCC 14921.</title>
        <authorList>
            <person name="Sakihara K."/>
            <person name="Maeda J."/>
            <person name="Tashiro K."/>
            <person name="Fujino Y."/>
            <person name="Kuhara S."/>
            <person name="Ohshima T."/>
            <person name="Ogata S."/>
            <person name="Doi K."/>
        </authorList>
    </citation>
    <scope>NUCLEOTIDE SEQUENCE [LARGE SCALE GENOMIC DNA]</scope>
    <source>
        <strain evidence="7">ATCC14921</strain>
    </source>
</reference>
<dbReference type="InterPro" id="IPR011010">
    <property type="entry name" value="DNA_brk_join_enz"/>
</dbReference>
<dbReference type="EMBL" id="DF968221">
    <property type="protein sequence ID" value="GAP46947.1"/>
    <property type="molecule type" value="Genomic_DNA"/>
</dbReference>
<dbReference type="InterPro" id="IPR013762">
    <property type="entry name" value="Integrase-like_cat_sf"/>
</dbReference>
<dbReference type="GO" id="GO:0006310">
    <property type="term" value="P:DNA recombination"/>
    <property type="evidence" value="ECO:0007669"/>
    <property type="project" value="UniProtKB-KW"/>
</dbReference>
<dbReference type="Proteomes" id="UP000053859">
    <property type="component" value="Unassembled WGS sequence"/>
</dbReference>
<dbReference type="SUPFAM" id="SSF56349">
    <property type="entry name" value="DNA breaking-rejoining enzymes"/>
    <property type="match status" value="1"/>
</dbReference>
<dbReference type="Gene3D" id="1.10.150.130">
    <property type="match status" value="1"/>
</dbReference>
<dbReference type="Pfam" id="PF00589">
    <property type="entry name" value="Phage_integrase"/>
    <property type="match status" value="2"/>
</dbReference>
<dbReference type="OrthoDB" id="1822491at2"/>
<accession>A0A0K8PGD9</accession>
<keyword evidence="3" id="KW-0238">DNA-binding</keyword>
<dbReference type="GO" id="GO:0003677">
    <property type="term" value="F:DNA binding"/>
    <property type="evidence" value="ECO:0007669"/>
    <property type="project" value="UniProtKB-KW"/>
</dbReference>